<organism evidence="8 9">
    <name type="scientific">Mesorhizobium tamadayense</name>
    <dbReference type="NCBI Taxonomy" id="425306"/>
    <lineage>
        <taxon>Bacteria</taxon>
        <taxon>Pseudomonadati</taxon>
        <taxon>Pseudomonadota</taxon>
        <taxon>Alphaproteobacteria</taxon>
        <taxon>Hyphomicrobiales</taxon>
        <taxon>Phyllobacteriaceae</taxon>
        <taxon>Mesorhizobium</taxon>
    </lineage>
</organism>
<dbReference type="GO" id="GO:0004813">
    <property type="term" value="F:alanine-tRNA ligase activity"/>
    <property type="evidence" value="ECO:0007669"/>
    <property type="project" value="InterPro"/>
</dbReference>
<dbReference type="GO" id="GO:0005737">
    <property type="term" value="C:cytoplasm"/>
    <property type="evidence" value="ECO:0007669"/>
    <property type="project" value="UniProtKB-SubCell"/>
</dbReference>
<dbReference type="Proteomes" id="UP000273786">
    <property type="component" value="Unassembled WGS sequence"/>
</dbReference>
<evidence type="ECO:0000256" key="4">
    <source>
        <dbReference type="ARBA" id="ARBA00022723"/>
    </source>
</evidence>
<dbReference type="PANTHER" id="PTHR43462:SF1">
    <property type="entry name" value="ALANYL-TRNA EDITING PROTEIN AARSD1"/>
    <property type="match status" value="1"/>
</dbReference>
<dbReference type="AlphaFoldDB" id="A0A3P3G0H2"/>
<dbReference type="GO" id="GO:0046872">
    <property type="term" value="F:metal ion binding"/>
    <property type="evidence" value="ECO:0007669"/>
    <property type="project" value="UniProtKB-KW"/>
</dbReference>
<dbReference type="SMART" id="SM00863">
    <property type="entry name" value="tRNA_SAD"/>
    <property type="match status" value="1"/>
</dbReference>
<evidence type="ECO:0000259" key="7">
    <source>
        <dbReference type="PROSITE" id="PS50860"/>
    </source>
</evidence>
<evidence type="ECO:0000256" key="6">
    <source>
        <dbReference type="ARBA" id="ARBA00032577"/>
    </source>
</evidence>
<dbReference type="InterPro" id="IPR018165">
    <property type="entry name" value="Ala-tRNA-synth_IIc_core"/>
</dbReference>
<dbReference type="Gene3D" id="3.30.980.10">
    <property type="entry name" value="Threonyl-trna Synthetase, Chain A, domain 2"/>
    <property type="match status" value="1"/>
</dbReference>
<dbReference type="GO" id="GO:0006419">
    <property type="term" value="P:alanyl-tRNA aminoacylation"/>
    <property type="evidence" value="ECO:0007669"/>
    <property type="project" value="InterPro"/>
</dbReference>
<evidence type="ECO:0000256" key="1">
    <source>
        <dbReference type="ARBA" id="ARBA00001947"/>
    </source>
</evidence>
<comment type="subcellular location">
    <subcellularLocation>
        <location evidence="2">Cytoplasm</location>
    </subcellularLocation>
</comment>
<accession>A0A3P3G0H2</accession>
<keyword evidence="9" id="KW-1185">Reference proteome</keyword>
<evidence type="ECO:0000313" key="9">
    <source>
        <dbReference type="Proteomes" id="UP000273786"/>
    </source>
</evidence>
<dbReference type="Pfam" id="PF01411">
    <property type="entry name" value="tRNA-synt_2c"/>
    <property type="match status" value="1"/>
</dbReference>
<feature type="domain" description="Alanyl-transfer RNA synthetases family profile" evidence="7">
    <location>
        <begin position="1"/>
        <end position="247"/>
    </location>
</feature>
<dbReference type="RefSeq" id="WP_124997265.1">
    <property type="nucleotide sequence ID" value="NZ_RQXT01000008.1"/>
</dbReference>
<proteinExistence type="predicted"/>
<dbReference type="Gene3D" id="2.40.30.130">
    <property type="match status" value="1"/>
</dbReference>
<dbReference type="PROSITE" id="PS50860">
    <property type="entry name" value="AA_TRNA_LIGASE_II_ALA"/>
    <property type="match status" value="1"/>
</dbReference>
<dbReference type="InterPro" id="IPR012947">
    <property type="entry name" value="tRNA_SAD"/>
</dbReference>
<keyword evidence="5" id="KW-0862">Zinc</keyword>
<dbReference type="InterPro" id="IPR009000">
    <property type="entry name" value="Transl_B-barrel_sf"/>
</dbReference>
<dbReference type="GO" id="GO:0003676">
    <property type="term" value="F:nucleic acid binding"/>
    <property type="evidence" value="ECO:0007669"/>
    <property type="project" value="InterPro"/>
</dbReference>
<dbReference type="SUPFAM" id="SSF55186">
    <property type="entry name" value="ThrRS/AlaRS common domain"/>
    <property type="match status" value="1"/>
</dbReference>
<evidence type="ECO:0000313" key="8">
    <source>
        <dbReference type="EMBL" id="RRI03813.1"/>
    </source>
</evidence>
<name>A0A3P3G0H2_9HYPH</name>
<evidence type="ECO:0000256" key="3">
    <source>
        <dbReference type="ARBA" id="ARBA00017959"/>
    </source>
</evidence>
<dbReference type="PANTHER" id="PTHR43462">
    <property type="entry name" value="ALANYL-TRNA EDITING PROTEIN"/>
    <property type="match status" value="1"/>
</dbReference>
<dbReference type="InterPro" id="IPR051335">
    <property type="entry name" value="Alanyl-tRNA_Editing_Enzymes"/>
</dbReference>
<dbReference type="Pfam" id="PF07973">
    <property type="entry name" value="tRNA_SAD"/>
    <property type="match status" value="1"/>
</dbReference>
<gene>
    <name evidence="8" type="ORF">EH240_08885</name>
</gene>
<dbReference type="GO" id="GO:0002161">
    <property type="term" value="F:aminoacyl-tRNA deacylase activity"/>
    <property type="evidence" value="ECO:0007669"/>
    <property type="project" value="UniProtKB-ARBA"/>
</dbReference>
<protein>
    <recommendedName>
        <fullName evidence="3">Alanine--tRNA ligase</fullName>
    </recommendedName>
    <alternativeName>
        <fullName evidence="6">Alanyl-tRNA synthetase</fullName>
    </alternativeName>
</protein>
<comment type="caution">
    <text evidence="8">The sequence shown here is derived from an EMBL/GenBank/DDBJ whole genome shotgun (WGS) entry which is preliminary data.</text>
</comment>
<sequence>MAQRTEALFRDDAYLKAAEAQVVAVNDRGGILLDRTIFYATSGGQPGDSGLLERADGSRIAIAATITGETKDEIIHVPAPEQALPAVGEKLKLAIDWERRHLLMRMHSACHLLTVVCPFPITGAAVAEVDSRVDFDIPDAGFTKEDVTARLMELVRADHPIFTRLITDEELSANPGLMKSKNVQPPVGTGRFRLVCIGDNASIDSQPCGGTHVKRTGEVGEIHIGKIEKKGRENRRFRIRFGPMPAN</sequence>
<evidence type="ECO:0000256" key="5">
    <source>
        <dbReference type="ARBA" id="ARBA00022833"/>
    </source>
</evidence>
<dbReference type="EMBL" id="RQXT01000008">
    <property type="protein sequence ID" value="RRI03813.1"/>
    <property type="molecule type" value="Genomic_DNA"/>
</dbReference>
<dbReference type="GO" id="GO:0005524">
    <property type="term" value="F:ATP binding"/>
    <property type="evidence" value="ECO:0007669"/>
    <property type="project" value="InterPro"/>
</dbReference>
<keyword evidence="4" id="KW-0479">Metal-binding</keyword>
<dbReference type="InterPro" id="IPR018164">
    <property type="entry name" value="Ala-tRNA-synth_IIc_N"/>
</dbReference>
<dbReference type="OrthoDB" id="9812949at2"/>
<reference evidence="8 9" key="1">
    <citation type="submission" date="2018-11" db="EMBL/GenBank/DDBJ databases">
        <title>the genome of Mesorhizobium tamadayense DSM 28320.</title>
        <authorList>
            <person name="Gao J."/>
        </authorList>
    </citation>
    <scope>NUCLEOTIDE SEQUENCE [LARGE SCALE GENOMIC DNA]</scope>
    <source>
        <strain evidence="8 9">DSM 28320</strain>
    </source>
</reference>
<dbReference type="SUPFAM" id="SSF50447">
    <property type="entry name" value="Translation proteins"/>
    <property type="match status" value="1"/>
</dbReference>
<evidence type="ECO:0000256" key="2">
    <source>
        <dbReference type="ARBA" id="ARBA00004496"/>
    </source>
</evidence>
<comment type="cofactor">
    <cofactor evidence="1">
        <name>Zn(2+)</name>
        <dbReference type="ChEBI" id="CHEBI:29105"/>
    </cofactor>
</comment>
<dbReference type="InterPro" id="IPR018163">
    <property type="entry name" value="Thr/Ala-tRNA-synth_IIc_edit"/>
</dbReference>